<dbReference type="InterPro" id="IPR036788">
    <property type="entry name" value="T_IF-3_C_sf"/>
</dbReference>
<comment type="caution">
    <text evidence="9">The sequence shown here is derived from an EMBL/GenBank/DDBJ whole genome shotgun (WGS) entry which is preliminary data.</text>
</comment>
<comment type="subcellular location">
    <subcellularLocation>
        <location evidence="4 6">Cytoplasm</location>
    </subcellularLocation>
</comment>
<dbReference type="PANTHER" id="PTHR10938">
    <property type="entry name" value="TRANSLATION INITIATION FACTOR IF-3"/>
    <property type="match status" value="1"/>
</dbReference>
<dbReference type="Proteomes" id="UP000076335">
    <property type="component" value="Unassembled WGS sequence"/>
</dbReference>
<protein>
    <recommendedName>
        <fullName evidence="4 5">Translation initiation factor IF-3</fullName>
    </recommendedName>
</protein>
<dbReference type="Gene3D" id="3.30.110.10">
    <property type="entry name" value="Translation initiation factor 3 (IF-3), C-terminal domain"/>
    <property type="match status" value="1"/>
</dbReference>
<dbReference type="Gene3D" id="3.10.20.80">
    <property type="entry name" value="Translation initiation factor 3 (IF-3), N-terminal domain"/>
    <property type="match status" value="1"/>
</dbReference>
<feature type="domain" description="Translation initiation factor 3 C-terminal" evidence="7">
    <location>
        <begin position="86"/>
        <end position="170"/>
    </location>
</feature>
<dbReference type="RefSeq" id="WP_062950436.1">
    <property type="nucleotide sequence ID" value="NZ_CP136684.1"/>
</dbReference>
<dbReference type="PANTHER" id="PTHR10938:SF0">
    <property type="entry name" value="TRANSLATION INITIATION FACTOR IF-3, MITOCHONDRIAL"/>
    <property type="match status" value="1"/>
</dbReference>
<dbReference type="SUPFAM" id="SSF54364">
    <property type="entry name" value="Translation initiation factor IF3, N-terminal domain"/>
    <property type="match status" value="1"/>
</dbReference>
<dbReference type="Pfam" id="PF05198">
    <property type="entry name" value="IF3_N"/>
    <property type="match status" value="1"/>
</dbReference>
<evidence type="ECO:0000256" key="1">
    <source>
        <dbReference type="ARBA" id="ARBA00005439"/>
    </source>
</evidence>
<reference evidence="9 10" key="1">
    <citation type="submission" date="2015-12" db="EMBL/GenBank/DDBJ databases">
        <title>Genome sequence of Thalassospira lucentensis MCCC 1A02072.</title>
        <authorList>
            <person name="Lu L."/>
            <person name="Lai Q."/>
            <person name="Shao Z."/>
            <person name="Qian P."/>
        </authorList>
    </citation>
    <scope>NUCLEOTIDE SEQUENCE [LARGE SCALE GENOMIC DNA]</scope>
    <source>
        <strain evidence="9 10">MCCC 1A02072</strain>
    </source>
</reference>
<organism evidence="9 10">
    <name type="scientific">Thalassospira lucentensis</name>
    <dbReference type="NCBI Taxonomy" id="168935"/>
    <lineage>
        <taxon>Bacteria</taxon>
        <taxon>Pseudomonadati</taxon>
        <taxon>Pseudomonadota</taxon>
        <taxon>Alphaproteobacteria</taxon>
        <taxon>Rhodospirillales</taxon>
        <taxon>Thalassospiraceae</taxon>
        <taxon>Thalassospira</taxon>
    </lineage>
</organism>
<dbReference type="InterPro" id="IPR019814">
    <property type="entry name" value="Translation_initiation_fac_3_N"/>
</dbReference>
<evidence type="ECO:0000256" key="3">
    <source>
        <dbReference type="ARBA" id="ARBA00022917"/>
    </source>
</evidence>
<comment type="subunit">
    <text evidence="4 6">Monomer.</text>
</comment>
<evidence type="ECO:0000259" key="8">
    <source>
        <dbReference type="Pfam" id="PF05198"/>
    </source>
</evidence>
<dbReference type="OrthoDB" id="9806014at2"/>
<dbReference type="Pfam" id="PF00707">
    <property type="entry name" value="IF3_C"/>
    <property type="match status" value="1"/>
</dbReference>
<dbReference type="SUPFAM" id="SSF55200">
    <property type="entry name" value="Translation initiation factor IF3, C-terminal domain"/>
    <property type="match status" value="1"/>
</dbReference>
<dbReference type="InterPro" id="IPR019813">
    <property type="entry name" value="Translation_initiation_fac3_CS"/>
</dbReference>
<comment type="function">
    <text evidence="4 6">IF-3 binds to the 30S ribosomal subunit and shifts the equilibrium between 70S ribosomes and their 50S and 30S subunits in favor of the free subunits, thus enhancing the availability of 30S subunits on which protein synthesis initiation begins.</text>
</comment>
<evidence type="ECO:0000256" key="4">
    <source>
        <dbReference type="HAMAP-Rule" id="MF_00080"/>
    </source>
</evidence>
<gene>
    <name evidence="4" type="primary">infC</name>
    <name evidence="9" type="ORF">AUP42_15770</name>
</gene>
<sequence length="171" mass="19286">MQPTKDGPRVNEDIKARAICVVDAEGNMSDPMTVREGIEMAMEAGLDLVEVAPNAEPPVCKLIDYGKFKYEQSKKQNEAKKKQKVIEVKEIKLRPNIDTHDYNVKLRAAQKFLGGGDKVKVTLRFRGREMAHQDLGLGMLQRFSGDLEDLAKTEQMPKMEGRIMIMVLAPR</sequence>
<dbReference type="GO" id="GO:0003743">
    <property type="term" value="F:translation initiation factor activity"/>
    <property type="evidence" value="ECO:0007669"/>
    <property type="project" value="UniProtKB-UniRule"/>
</dbReference>
<dbReference type="HAMAP" id="MF_00080">
    <property type="entry name" value="IF_3"/>
    <property type="match status" value="1"/>
</dbReference>
<proteinExistence type="inferred from homology"/>
<evidence type="ECO:0000256" key="6">
    <source>
        <dbReference type="RuleBase" id="RU000646"/>
    </source>
</evidence>
<evidence type="ECO:0000256" key="5">
    <source>
        <dbReference type="NCBIfam" id="TIGR00168"/>
    </source>
</evidence>
<evidence type="ECO:0000259" key="7">
    <source>
        <dbReference type="Pfam" id="PF00707"/>
    </source>
</evidence>
<dbReference type="GO" id="GO:0016020">
    <property type="term" value="C:membrane"/>
    <property type="evidence" value="ECO:0007669"/>
    <property type="project" value="TreeGrafter"/>
</dbReference>
<accession>A0A154L8U3</accession>
<keyword evidence="2 4" id="KW-0396">Initiation factor</keyword>
<dbReference type="InterPro" id="IPR019815">
    <property type="entry name" value="Translation_initiation_fac_3_C"/>
</dbReference>
<dbReference type="EMBL" id="LPVY01000005">
    <property type="protein sequence ID" value="KZB66975.1"/>
    <property type="molecule type" value="Genomic_DNA"/>
</dbReference>
<dbReference type="GO" id="GO:0005829">
    <property type="term" value="C:cytosol"/>
    <property type="evidence" value="ECO:0007669"/>
    <property type="project" value="TreeGrafter"/>
</dbReference>
<evidence type="ECO:0000313" key="10">
    <source>
        <dbReference type="Proteomes" id="UP000076335"/>
    </source>
</evidence>
<dbReference type="PROSITE" id="PS00938">
    <property type="entry name" value="IF3"/>
    <property type="match status" value="1"/>
</dbReference>
<keyword evidence="4" id="KW-0963">Cytoplasm</keyword>
<dbReference type="GO" id="GO:0032790">
    <property type="term" value="P:ribosome disassembly"/>
    <property type="evidence" value="ECO:0007669"/>
    <property type="project" value="TreeGrafter"/>
</dbReference>
<name>A0A154L8U3_9PROT</name>
<dbReference type="AlphaFoldDB" id="A0A154L8U3"/>
<dbReference type="InterPro" id="IPR001288">
    <property type="entry name" value="Translation_initiation_fac_3"/>
</dbReference>
<dbReference type="InterPro" id="IPR036787">
    <property type="entry name" value="T_IF-3_N_sf"/>
</dbReference>
<evidence type="ECO:0000313" key="9">
    <source>
        <dbReference type="EMBL" id="KZB66975.1"/>
    </source>
</evidence>
<dbReference type="NCBIfam" id="TIGR00168">
    <property type="entry name" value="infC"/>
    <property type="match status" value="1"/>
</dbReference>
<feature type="domain" description="Translation initiation factor 3 N-terminal" evidence="8">
    <location>
        <begin position="10"/>
        <end position="79"/>
    </location>
</feature>
<dbReference type="GO" id="GO:0043022">
    <property type="term" value="F:ribosome binding"/>
    <property type="evidence" value="ECO:0007669"/>
    <property type="project" value="TreeGrafter"/>
</dbReference>
<comment type="similarity">
    <text evidence="1 4 6">Belongs to the IF-3 family.</text>
</comment>
<dbReference type="FunFam" id="3.30.110.10:FF:000001">
    <property type="entry name" value="Translation initiation factor IF-3"/>
    <property type="match status" value="1"/>
</dbReference>
<keyword evidence="3 4" id="KW-0648">Protein biosynthesis</keyword>
<evidence type="ECO:0000256" key="2">
    <source>
        <dbReference type="ARBA" id="ARBA00022540"/>
    </source>
</evidence>